<evidence type="ECO:0000256" key="16">
    <source>
        <dbReference type="ARBA" id="ARBA00036634"/>
    </source>
</evidence>
<dbReference type="Gene3D" id="1.20.58.390">
    <property type="entry name" value="Neurotransmitter-gated ion-channel transmembrane domain"/>
    <property type="match status" value="1"/>
</dbReference>
<evidence type="ECO:0000256" key="13">
    <source>
        <dbReference type="ARBA" id="ARBA00034104"/>
    </source>
</evidence>
<evidence type="ECO:0000256" key="1">
    <source>
        <dbReference type="ARBA" id="ARBA00022448"/>
    </source>
</evidence>
<evidence type="ECO:0000256" key="9">
    <source>
        <dbReference type="ARBA" id="ARBA00023170"/>
    </source>
</evidence>
<dbReference type="Gene3D" id="2.70.170.10">
    <property type="entry name" value="Neurotransmitter-gated ion-channel ligand-binding domain"/>
    <property type="match status" value="1"/>
</dbReference>
<evidence type="ECO:0000256" key="11">
    <source>
        <dbReference type="ARBA" id="ARBA00023286"/>
    </source>
</evidence>
<sequence>MMLTGFLVLLFLMDGVYPERECSYQDVLNHLNLTTNKELYTMSRPVKHYKRPTLVSLEVLLYAILDVVEKDQKFIPYVWTVVRWHNEYISWDPSQFCGIDNVSLPVEALWKPDLTIEEMTEKDKAPPSPYLTINNKGDVEVQNDQPFLYLTTSAKDIRLYASDNSSEATEWSRDLMRTQYEWLFINMTVTSENASSELDQDIIVYTITMKRRPVLYIVNFLLPVLFFLCLDLASFLISDSAGEKIGFKVTVLLAVTVLQLILNEILPASSNRVPLIAVYCIGIFALMLLSLLETILVMFLMAKDCASQDNEVDRDQSRGEECTRHNKSNFFSYLGGKTRLGETTSDQLTIAKEHNNSNKLIEERNTIGKLSKELKEVEKTLSLFLRKRKQQERPGYWTRFAKRLNKVFFIFYVTGVTLFLVVMYLKWYR</sequence>
<comment type="caution">
    <text evidence="22">The sequence shown here is derived from an EMBL/GenBank/DDBJ whole genome shotgun (WGS) entry which is preliminary data.</text>
</comment>
<evidence type="ECO:0000256" key="17">
    <source>
        <dbReference type="ARBA" id="ARBA00037540"/>
    </source>
</evidence>
<evidence type="ECO:0000256" key="18">
    <source>
        <dbReference type="SAM" id="Phobius"/>
    </source>
</evidence>
<evidence type="ECO:0000256" key="15">
    <source>
        <dbReference type="ARBA" id="ARBA00036239"/>
    </source>
</evidence>
<evidence type="ECO:0000256" key="19">
    <source>
        <dbReference type="SAM" id="SignalP"/>
    </source>
</evidence>
<evidence type="ECO:0000256" key="7">
    <source>
        <dbReference type="ARBA" id="ARBA00023065"/>
    </source>
</evidence>
<dbReference type="SUPFAM" id="SSF63712">
    <property type="entry name" value="Nicotinic receptor ligand binding domain-like"/>
    <property type="match status" value="1"/>
</dbReference>
<keyword evidence="4 19" id="KW-0732">Signal</keyword>
<keyword evidence="1" id="KW-0813">Transport</keyword>
<keyword evidence="12" id="KW-0407">Ion channel</keyword>
<dbReference type="InterPro" id="IPR038050">
    <property type="entry name" value="Neuro_actylchol_rec"/>
</dbReference>
<proteinExistence type="predicted"/>
<keyword evidence="8 18" id="KW-0472">Membrane</keyword>
<evidence type="ECO:0000256" key="2">
    <source>
        <dbReference type="ARBA" id="ARBA00022475"/>
    </source>
</evidence>
<dbReference type="InterPro" id="IPR036734">
    <property type="entry name" value="Neur_chan_lig-bd_sf"/>
</dbReference>
<dbReference type="InterPro" id="IPR006029">
    <property type="entry name" value="Neurotrans-gated_channel_TM"/>
</dbReference>
<evidence type="ECO:0000313" key="23">
    <source>
        <dbReference type="Proteomes" id="UP000424527"/>
    </source>
</evidence>
<keyword evidence="9 22" id="KW-0675">Receptor</keyword>
<comment type="catalytic activity">
    <reaction evidence="16">
        <text>Ca(2+)(in) = Ca(2+)(out)</text>
        <dbReference type="Rhea" id="RHEA:29671"/>
        <dbReference type="ChEBI" id="CHEBI:29108"/>
    </reaction>
</comment>
<feature type="transmembrane region" description="Helical" evidence="18">
    <location>
        <begin position="407"/>
        <end position="427"/>
    </location>
</feature>
<evidence type="ECO:0000256" key="12">
    <source>
        <dbReference type="ARBA" id="ARBA00023303"/>
    </source>
</evidence>
<evidence type="ECO:0000256" key="6">
    <source>
        <dbReference type="ARBA" id="ARBA00023018"/>
    </source>
</evidence>
<feature type="signal peptide" evidence="19">
    <location>
        <begin position="1"/>
        <end position="18"/>
    </location>
</feature>
<reference evidence="22 23" key="1">
    <citation type="submission" date="2019-07" db="EMBL/GenBank/DDBJ databases">
        <title>Chromosome genome assembly for large yellow croaker.</title>
        <authorList>
            <person name="Xiao S."/>
        </authorList>
    </citation>
    <scope>NUCLEOTIDE SEQUENCE [LARGE SCALE GENOMIC DNA]</scope>
    <source>
        <strain evidence="22">JMULYC20181020</strain>
        <tissue evidence="22">Muscle</tissue>
    </source>
</reference>
<feature type="transmembrane region" description="Helical" evidence="18">
    <location>
        <begin position="249"/>
        <end position="270"/>
    </location>
</feature>
<dbReference type="EMBL" id="REGW02000017">
    <property type="protein sequence ID" value="KAE8284221.1"/>
    <property type="molecule type" value="Genomic_DNA"/>
</dbReference>
<dbReference type="InterPro" id="IPR036719">
    <property type="entry name" value="Neuro-gated_channel_TM_sf"/>
</dbReference>
<evidence type="ECO:0000256" key="4">
    <source>
        <dbReference type="ARBA" id="ARBA00022729"/>
    </source>
</evidence>
<keyword evidence="3 18" id="KW-0812">Transmembrane</keyword>
<feature type="transmembrane region" description="Helical" evidence="18">
    <location>
        <begin position="276"/>
        <end position="300"/>
    </location>
</feature>
<dbReference type="Pfam" id="PF02932">
    <property type="entry name" value="Neur_chan_memb"/>
    <property type="match status" value="1"/>
</dbReference>
<evidence type="ECO:0000256" key="3">
    <source>
        <dbReference type="ARBA" id="ARBA00022692"/>
    </source>
</evidence>
<keyword evidence="10" id="KW-0628">Postsynaptic cell membrane</keyword>
<dbReference type="GO" id="GO:0005230">
    <property type="term" value="F:extracellular ligand-gated monoatomic ion channel activity"/>
    <property type="evidence" value="ECO:0007669"/>
    <property type="project" value="InterPro"/>
</dbReference>
<keyword evidence="7" id="KW-0406">Ion transport</keyword>
<gene>
    <name evidence="22" type="ORF">D5F01_LYC17552</name>
</gene>
<feature type="domain" description="Neurotransmitter-gated ion-channel ligand-binding" evidence="20">
    <location>
        <begin position="41"/>
        <end position="142"/>
    </location>
</feature>
<keyword evidence="5 18" id="KW-1133">Transmembrane helix</keyword>
<keyword evidence="2" id="KW-1003">Cell membrane</keyword>
<name>A0A6G0HYX7_LARCR</name>
<dbReference type="InterPro" id="IPR006202">
    <property type="entry name" value="Neur_chan_lig-bd"/>
</dbReference>
<dbReference type="GO" id="GO:0045211">
    <property type="term" value="C:postsynaptic membrane"/>
    <property type="evidence" value="ECO:0007669"/>
    <property type="project" value="UniProtKB-SubCell"/>
</dbReference>
<evidence type="ECO:0000256" key="10">
    <source>
        <dbReference type="ARBA" id="ARBA00023257"/>
    </source>
</evidence>
<keyword evidence="23" id="KW-1185">Reference proteome</keyword>
<dbReference type="Proteomes" id="UP000424527">
    <property type="component" value="Unassembled WGS sequence"/>
</dbReference>
<dbReference type="Pfam" id="PF02931">
    <property type="entry name" value="Neur_chan_LBD"/>
    <property type="match status" value="1"/>
</dbReference>
<dbReference type="SUPFAM" id="SSF90112">
    <property type="entry name" value="Neurotransmitter-gated ion-channel transmembrane pore"/>
    <property type="match status" value="1"/>
</dbReference>
<dbReference type="InterPro" id="IPR049944">
    <property type="entry name" value="LGIC_TM_5-HT3"/>
</dbReference>
<dbReference type="InterPro" id="IPR006201">
    <property type="entry name" value="Neur_channel"/>
</dbReference>
<evidence type="ECO:0000256" key="5">
    <source>
        <dbReference type="ARBA" id="ARBA00022989"/>
    </source>
</evidence>
<evidence type="ECO:0000313" key="22">
    <source>
        <dbReference type="EMBL" id="KAE8284221.1"/>
    </source>
</evidence>
<feature type="chain" id="PRO_5026148181" evidence="19">
    <location>
        <begin position="19"/>
        <end position="429"/>
    </location>
</feature>
<feature type="transmembrane region" description="Helical" evidence="18">
    <location>
        <begin position="214"/>
        <end position="237"/>
    </location>
</feature>
<dbReference type="CDD" id="cd19063">
    <property type="entry name" value="LGIC_TM_5-HT3"/>
    <property type="match status" value="1"/>
</dbReference>
<evidence type="ECO:0000256" key="14">
    <source>
        <dbReference type="ARBA" id="ARBA00034430"/>
    </source>
</evidence>
<dbReference type="FunFam" id="1.20.58.390:FF:000103">
    <property type="entry name" value="Si:ch211-256e16.10"/>
    <property type="match status" value="1"/>
</dbReference>
<evidence type="ECO:0000256" key="8">
    <source>
        <dbReference type="ARBA" id="ARBA00023136"/>
    </source>
</evidence>
<keyword evidence="6" id="KW-0770">Synapse</keyword>
<feature type="domain" description="Neurotransmitter-gated ion-channel transmembrane" evidence="21">
    <location>
        <begin position="221"/>
        <end position="421"/>
    </location>
</feature>
<evidence type="ECO:0000259" key="20">
    <source>
        <dbReference type="Pfam" id="PF02931"/>
    </source>
</evidence>
<evidence type="ECO:0000259" key="21">
    <source>
        <dbReference type="Pfam" id="PF02932"/>
    </source>
</evidence>
<accession>A0A6G0HYX7</accession>
<dbReference type="PANTHER" id="PTHR18945">
    <property type="entry name" value="NEUROTRANSMITTER GATED ION CHANNEL"/>
    <property type="match status" value="1"/>
</dbReference>
<dbReference type="AlphaFoldDB" id="A0A6G0HYX7"/>
<comment type="catalytic activity">
    <reaction evidence="14">
        <text>K(+)(in) = K(+)(out)</text>
        <dbReference type="Rhea" id="RHEA:29463"/>
        <dbReference type="ChEBI" id="CHEBI:29103"/>
    </reaction>
</comment>
<comment type="function">
    <text evidence="17">Forms serotonin (5-hydroxytryptamine/5-HT3)-activated cation-selective channel complexes, which when activated cause fast, depolarizing responses in neurons.</text>
</comment>
<organism evidence="22 23">
    <name type="scientific">Larimichthys crocea</name>
    <name type="common">Large yellow croaker</name>
    <name type="synonym">Pseudosciaena crocea</name>
    <dbReference type="NCBI Taxonomy" id="215358"/>
    <lineage>
        <taxon>Eukaryota</taxon>
        <taxon>Metazoa</taxon>
        <taxon>Chordata</taxon>
        <taxon>Craniata</taxon>
        <taxon>Vertebrata</taxon>
        <taxon>Euteleostomi</taxon>
        <taxon>Actinopterygii</taxon>
        <taxon>Neopterygii</taxon>
        <taxon>Teleostei</taxon>
        <taxon>Neoteleostei</taxon>
        <taxon>Acanthomorphata</taxon>
        <taxon>Eupercaria</taxon>
        <taxon>Sciaenidae</taxon>
        <taxon>Larimichthys</taxon>
    </lineage>
</organism>
<keyword evidence="11" id="KW-1071">Ligand-gated ion channel</keyword>
<comment type="subcellular location">
    <subcellularLocation>
        <location evidence="13">Postsynaptic cell membrane</location>
        <topology evidence="13">Multi-pass membrane protein</topology>
    </subcellularLocation>
</comment>
<dbReference type="GO" id="GO:0004888">
    <property type="term" value="F:transmembrane signaling receptor activity"/>
    <property type="evidence" value="ECO:0007669"/>
    <property type="project" value="InterPro"/>
</dbReference>
<comment type="catalytic activity">
    <reaction evidence="15">
        <text>Na(+)(in) = Na(+)(out)</text>
        <dbReference type="Rhea" id="RHEA:34963"/>
        <dbReference type="ChEBI" id="CHEBI:29101"/>
    </reaction>
</comment>
<protein>
    <submittedName>
        <fullName evidence="22">5-hydroxytryptamine receptor 3A</fullName>
    </submittedName>
</protein>